<dbReference type="eggNOG" id="ENOG5033JBI">
    <property type="taxonomic scope" value="Bacteria"/>
</dbReference>
<proteinExistence type="predicted"/>
<dbReference type="AlphaFoldDB" id="M0QH28"/>
<protein>
    <submittedName>
        <fullName evidence="2">Uncharacterized protein</fullName>
    </submittedName>
</protein>
<dbReference type="STRING" id="1223545.GS4_08_02060"/>
<sequence>MCLLIPMQGLAALLFPAVLMLFALAMEKVQTRIDRLSVSRDHVEDFLQSAEPANVDTLAKEGFPAAMDELRTRRATRVDGDSAAQVALTAEPSPQRAS</sequence>
<dbReference type="Proteomes" id="UP000011666">
    <property type="component" value="Unassembled WGS sequence"/>
</dbReference>
<feature type="region of interest" description="Disordered" evidence="1">
    <location>
        <begin position="76"/>
        <end position="98"/>
    </location>
</feature>
<evidence type="ECO:0000256" key="1">
    <source>
        <dbReference type="SAM" id="MobiDB-lite"/>
    </source>
</evidence>
<comment type="caution">
    <text evidence="2">The sequence shown here is derived from an EMBL/GenBank/DDBJ whole genome shotgun (WGS) entry which is preliminary data.</text>
</comment>
<organism evidence="2 3">
    <name type="scientific">Gordonia soli NBRC 108243</name>
    <dbReference type="NCBI Taxonomy" id="1223545"/>
    <lineage>
        <taxon>Bacteria</taxon>
        <taxon>Bacillati</taxon>
        <taxon>Actinomycetota</taxon>
        <taxon>Actinomycetes</taxon>
        <taxon>Mycobacteriales</taxon>
        <taxon>Gordoniaceae</taxon>
        <taxon>Gordonia</taxon>
    </lineage>
</organism>
<keyword evidence="3" id="KW-1185">Reference proteome</keyword>
<dbReference type="EMBL" id="BANX01000008">
    <property type="protein sequence ID" value="GAC67621.1"/>
    <property type="molecule type" value="Genomic_DNA"/>
</dbReference>
<name>M0QH28_9ACTN</name>
<evidence type="ECO:0000313" key="2">
    <source>
        <dbReference type="EMBL" id="GAC67621.1"/>
    </source>
</evidence>
<evidence type="ECO:0000313" key="3">
    <source>
        <dbReference type="Proteomes" id="UP000011666"/>
    </source>
</evidence>
<reference evidence="2 3" key="1">
    <citation type="submission" date="2013-01" db="EMBL/GenBank/DDBJ databases">
        <title>Whole genome shotgun sequence of Gordonia soli NBRC 108243.</title>
        <authorList>
            <person name="Isaki-Nakamura S."/>
            <person name="Hosoyama A."/>
            <person name="Tsuchikane K."/>
            <person name="Ando Y."/>
            <person name="Baba S."/>
            <person name="Ohji S."/>
            <person name="Hamada M."/>
            <person name="Tamura T."/>
            <person name="Yamazoe A."/>
            <person name="Yamazaki S."/>
            <person name="Fujita N."/>
        </authorList>
    </citation>
    <scope>NUCLEOTIDE SEQUENCE [LARGE SCALE GENOMIC DNA]</scope>
    <source>
        <strain evidence="2 3">NBRC 108243</strain>
    </source>
</reference>
<accession>M0QH28</accession>
<gene>
    <name evidence="2" type="ORF">GS4_08_02060</name>
</gene>